<organism evidence="1 2">
    <name type="scientific">Algoriphagus limi</name>
    <dbReference type="NCBI Taxonomy" id="2975273"/>
    <lineage>
        <taxon>Bacteria</taxon>
        <taxon>Pseudomonadati</taxon>
        <taxon>Bacteroidota</taxon>
        <taxon>Cytophagia</taxon>
        <taxon>Cytophagales</taxon>
        <taxon>Cyclobacteriaceae</taxon>
        <taxon>Algoriphagus</taxon>
    </lineage>
</organism>
<protein>
    <submittedName>
        <fullName evidence="1">Class I SAM-dependent methyltransferase</fullName>
    </submittedName>
</protein>
<proteinExistence type="predicted"/>
<dbReference type="Pfam" id="PF13489">
    <property type="entry name" value="Methyltransf_23"/>
    <property type="match status" value="1"/>
</dbReference>
<dbReference type="InterPro" id="IPR029063">
    <property type="entry name" value="SAM-dependent_MTases_sf"/>
</dbReference>
<evidence type="ECO:0000313" key="1">
    <source>
        <dbReference type="EMBL" id="MCS5489022.1"/>
    </source>
</evidence>
<keyword evidence="1" id="KW-0489">Methyltransferase</keyword>
<dbReference type="SUPFAM" id="SSF53335">
    <property type="entry name" value="S-adenosyl-L-methionine-dependent methyltransferases"/>
    <property type="match status" value="1"/>
</dbReference>
<dbReference type="EMBL" id="JANWGH010000001">
    <property type="protein sequence ID" value="MCS5489022.1"/>
    <property type="molecule type" value="Genomic_DNA"/>
</dbReference>
<evidence type="ECO:0000313" key="2">
    <source>
        <dbReference type="Proteomes" id="UP001206788"/>
    </source>
</evidence>
<accession>A0ABT2G4Z0</accession>
<keyword evidence="1" id="KW-0808">Transferase</keyword>
<reference evidence="1 2" key="1">
    <citation type="submission" date="2022-08" db="EMBL/GenBank/DDBJ databases">
        <title>Algoriphagus sp. CAU 1643 isolated from mud.</title>
        <authorList>
            <person name="Kim W."/>
        </authorList>
    </citation>
    <scope>NUCLEOTIDE SEQUENCE [LARGE SCALE GENOMIC DNA]</scope>
    <source>
        <strain evidence="1 2">CAU 1643</strain>
    </source>
</reference>
<sequence>MIKYIHTKETHNEKAPDLILPIVFDFFSPNSILDIGCGIGTWLSVAKKLGFRDVKGVDGDYVDRKLLGKYLIDEEFVSHDLTQPIDLGKKFDLCICLEVAEHLPESAADTLVECLKRHSEIILFSAAIPGQGGQNHLNEQWPVYWAEKFSKHSYVFLDIIRPLIWNNPNVDFWYKQNIFLVVKDSNELASKFPSSSLSLVHPELYETKNQIFEKRIAFLERQLKVHPLKRWLSKLMMKK</sequence>
<dbReference type="Gene3D" id="3.40.50.150">
    <property type="entry name" value="Vaccinia Virus protein VP39"/>
    <property type="match status" value="1"/>
</dbReference>
<dbReference type="Proteomes" id="UP001206788">
    <property type="component" value="Unassembled WGS sequence"/>
</dbReference>
<name>A0ABT2G4Z0_9BACT</name>
<dbReference type="RefSeq" id="WP_259412698.1">
    <property type="nucleotide sequence ID" value="NZ_JANWGH010000001.1"/>
</dbReference>
<gene>
    <name evidence="1" type="ORF">NY014_01190</name>
</gene>
<comment type="caution">
    <text evidence="1">The sequence shown here is derived from an EMBL/GenBank/DDBJ whole genome shotgun (WGS) entry which is preliminary data.</text>
</comment>
<dbReference type="GO" id="GO:0008168">
    <property type="term" value="F:methyltransferase activity"/>
    <property type="evidence" value="ECO:0007669"/>
    <property type="project" value="UniProtKB-KW"/>
</dbReference>
<keyword evidence="2" id="KW-1185">Reference proteome</keyword>
<dbReference type="GO" id="GO:0032259">
    <property type="term" value="P:methylation"/>
    <property type="evidence" value="ECO:0007669"/>
    <property type="project" value="UniProtKB-KW"/>
</dbReference>
<dbReference type="CDD" id="cd02440">
    <property type="entry name" value="AdoMet_MTases"/>
    <property type="match status" value="1"/>
</dbReference>